<sequence length="139" mass="16900">MPFIEWNEEMVFEIADIDAHHEKLVDLINTLYERVFECENLEQERELTGHILRELRDYAIYHFSAEEELLKECHYPAYREHKREHDQFISRVGELSEEYSRGEPVLSFPTFMFLKNWLVDHILRKDSDYVAYVKKDTEL</sequence>
<dbReference type="Gene3D" id="1.20.120.50">
    <property type="entry name" value="Hemerythrin-like"/>
    <property type="match status" value="1"/>
</dbReference>
<dbReference type="AlphaFoldDB" id="A0A1H8RCE7"/>
<dbReference type="InterPro" id="IPR035938">
    <property type="entry name" value="Hemerythrin-like_sf"/>
</dbReference>
<dbReference type="PROSITE" id="PS00550">
    <property type="entry name" value="HEMERYTHRINS"/>
    <property type="match status" value="1"/>
</dbReference>
<evidence type="ECO:0000313" key="6">
    <source>
        <dbReference type="Proteomes" id="UP000198847"/>
    </source>
</evidence>
<dbReference type="NCBIfam" id="TIGR02481">
    <property type="entry name" value="hemeryth_dom"/>
    <property type="match status" value="1"/>
</dbReference>
<proteinExistence type="inferred from homology"/>
<name>A0A1H8RCE7_9FIRM</name>
<dbReference type="Proteomes" id="UP000198847">
    <property type="component" value="Unassembled WGS sequence"/>
</dbReference>
<dbReference type="InterPro" id="IPR012312">
    <property type="entry name" value="Hemerythrin-like"/>
</dbReference>
<dbReference type="PANTHER" id="PTHR37164:SF1">
    <property type="entry name" value="BACTERIOHEMERYTHRIN"/>
    <property type="match status" value="1"/>
</dbReference>
<dbReference type="RefSeq" id="WP_091744200.1">
    <property type="nucleotide sequence ID" value="NZ_FODY01000003.1"/>
</dbReference>
<keyword evidence="3" id="KW-0408">Iron</keyword>
<dbReference type="InterPro" id="IPR016131">
    <property type="entry name" value="Haemerythrin_Fe_BS"/>
</dbReference>
<keyword evidence="6" id="KW-1185">Reference proteome</keyword>
<evidence type="ECO:0000256" key="3">
    <source>
        <dbReference type="ARBA" id="ARBA00023004"/>
    </source>
</evidence>
<evidence type="ECO:0000259" key="4">
    <source>
        <dbReference type="Pfam" id="PF01814"/>
    </source>
</evidence>
<dbReference type="InterPro" id="IPR050669">
    <property type="entry name" value="Hemerythrin"/>
</dbReference>
<evidence type="ECO:0000256" key="1">
    <source>
        <dbReference type="ARBA" id="ARBA00010587"/>
    </source>
</evidence>
<protein>
    <submittedName>
        <fullName evidence="5">Hemerythrin-like metal-binding domain protein</fullName>
    </submittedName>
</protein>
<feature type="domain" description="Hemerythrin-like" evidence="4">
    <location>
        <begin position="14"/>
        <end position="131"/>
    </location>
</feature>
<dbReference type="EMBL" id="FODY01000003">
    <property type="protein sequence ID" value="SEO63804.1"/>
    <property type="molecule type" value="Genomic_DNA"/>
</dbReference>
<dbReference type="PANTHER" id="PTHR37164">
    <property type="entry name" value="BACTERIOHEMERYTHRIN"/>
    <property type="match status" value="1"/>
</dbReference>
<dbReference type="STRING" id="112903.SAMN04490178_103236"/>
<dbReference type="InterPro" id="IPR012827">
    <property type="entry name" value="Hemerythrin_metal-bd"/>
</dbReference>
<comment type="similarity">
    <text evidence="1">Belongs to the hemerythrin family.</text>
</comment>
<dbReference type="NCBIfam" id="NF033749">
    <property type="entry name" value="bact_hemeryth"/>
    <property type="match status" value="1"/>
</dbReference>
<evidence type="ECO:0000256" key="2">
    <source>
        <dbReference type="ARBA" id="ARBA00022723"/>
    </source>
</evidence>
<dbReference type="GO" id="GO:0046872">
    <property type="term" value="F:metal ion binding"/>
    <property type="evidence" value="ECO:0007669"/>
    <property type="project" value="UniProtKB-KW"/>
</dbReference>
<gene>
    <name evidence="5" type="ORF">SAMN04490178_103236</name>
</gene>
<dbReference type="OrthoDB" id="9797092at2"/>
<accession>A0A1H8RCE7</accession>
<dbReference type="SUPFAM" id="SSF47188">
    <property type="entry name" value="Hemerythrin-like"/>
    <property type="match status" value="1"/>
</dbReference>
<reference evidence="5 6" key="1">
    <citation type="submission" date="2016-10" db="EMBL/GenBank/DDBJ databases">
        <authorList>
            <person name="de Groot N.N."/>
        </authorList>
    </citation>
    <scope>NUCLEOTIDE SEQUENCE [LARGE SCALE GENOMIC DNA]</scope>
    <source>
        <strain evidence="5 6">DSM 13305</strain>
    </source>
</reference>
<keyword evidence="2" id="KW-0479">Metal-binding</keyword>
<dbReference type="CDD" id="cd12107">
    <property type="entry name" value="Hemerythrin"/>
    <property type="match status" value="1"/>
</dbReference>
<dbReference type="Pfam" id="PF01814">
    <property type="entry name" value="Hemerythrin"/>
    <property type="match status" value="1"/>
</dbReference>
<organism evidence="5 6">
    <name type="scientific">Propionispora vibrioides</name>
    <dbReference type="NCBI Taxonomy" id="112903"/>
    <lineage>
        <taxon>Bacteria</taxon>
        <taxon>Bacillati</taxon>
        <taxon>Bacillota</taxon>
        <taxon>Negativicutes</taxon>
        <taxon>Selenomonadales</taxon>
        <taxon>Sporomusaceae</taxon>
        <taxon>Propionispora</taxon>
    </lineage>
</organism>
<evidence type="ECO:0000313" key="5">
    <source>
        <dbReference type="EMBL" id="SEO63804.1"/>
    </source>
</evidence>